<dbReference type="SUPFAM" id="SSF51679">
    <property type="entry name" value="Bacterial luciferase-like"/>
    <property type="match status" value="1"/>
</dbReference>
<dbReference type="AlphaFoldDB" id="L7L5G7"/>
<dbReference type="InterPro" id="IPR019949">
    <property type="entry name" value="CmoO-like"/>
</dbReference>
<dbReference type="InterPro" id="IPR050766">
    <property type="entry name" value="Bact_Lucif_Oxidored"/>
</dbReference>
<dbReference type="EMBL" id="BANT01000004">
    <property type="protein sequence ID" value="GAC56184.1"/>
    <property type="molecule type" value="Genomic_DNA"/>
</dbReference>
<dbReference type="InterPro" id="IPR011251">
    <property type="entry name" value="Luciferase-like_dom"/>
</dbReference>
<dbReference type="InterPro" id="IPR036661">
    <property type="entry name" value="Luciferase-like_sf"/>
</dbReference>
<proteinExistence type="predicted"/>
<dbReference type="RefSeq" id="WP_005935910.1">
    <property type="nucleotide sequence ID" value="NZ_ATVK01000041.1"/>
</dbReference>
<accession>L7L5G7</accession>
<dbReference type="NCBIfam" id="TIGR03558">
    <property type="entry name" value="oxido_grp_1"/>
    <property type="match status" value="1"/>
</dbReference>
<feature type="region of interest" description="Disordered" evidence="2">
    <location>
        <begin position="1"/>
        <end position="23"/>
    </location>
</feature>
<dbReference type="GO" id="GO:0005829">
    <property type="term" value="C:cytosol"/>
    <property type="evidence" value="ECO:0007669"/>
    <property type="project" value="TreeGrafter"/>
</dbReference>
<dbReference type="PANTHER" id="PTHR30137">
    <property type="entry name" value="LUCIFERASE-LIKE MONOOXYGENASE"/>
    <property type="match status" value="1"/>
</dbReference>
<feature type="compositionally biased region" description="Low complexity" evidence="2">
    <location>
        <begin position="7"/>
        <end position="23"/>
    </location>
</feature>
<comment type="caution">
    <text evidence="4">The sequence shown here is derived from an EMBL/GenBank/DDBJ whole genome shotgun (WGS) entry which is preliminary data.</text>
</comment>
<protein>
    <recommendedName>
        <fullName evidence="3">Luciferase-like domain-containing protein</fullName>
    </recommendedName>
</protein>
<dbReference type="STRING" id="1121927.GOHSU_04_00530"/>
<dbReference type="CDD" id="cd00347">
    <property type="entry name" value="Flavin_utilizing_monoxygenases"/>
    <property type="match status" value="1"/>
</dbReference>
<dbReference type="eggNOG" id="COG2141">
    <property type="taxonomic scope" value="Bacteria"/>
</dbReference>
<comment type="similarity">
    <text evidence="1">To bacterial alkanal monooxygenase alpha and beta chains.</text>
</comment>
<sequence>MSAVNDPTPAASTPAASTAGTPPGYSPAVGVPLSLLDLAQVGPGETVRESLAHSVALAEFADTTGYRRLWYAEHHNMKAIASAAPAVLIARMGAATSRIRLGAGGVMLPNHSPLAIAEQFGTLAELYPGRIDLGLGRAPGGDQATFAALRRSPAASDAFPRDVLELQNYLRGNPQDSGVTATPGAGTDVPLYILGSSLFGAQLAAYLGLPYAFASHFAPAALEQAIAVYRNEFRPAQTPDGDLTEPYLITAAGVIVDDDPERAARELERVKRQRVKLLFTRGRSLTDDQLDELLAGAAGAQVEEMLRHSAVGTPAQAAAQLSEFAAHCGADELMLAPMAGDREVWMGTVRALAPPLG</sequence>
<evidence type="ECO:0000256" key="2">
    <source>
        <dbReference type="SAM" id="MobiDB-lite"/>
    </source>
</evidence>
<dbReference type="GO" id="GO:0016705">
    <property type="term" value="F:oxidoreductase activity, acting on paired donors, with incorporation or reduction of molecular oxygen"/>
    <property type="evidence" value="ECO:0007669"/>
    <property type="project" value="InterPro"/>
</dbReference>
<feature type="domain" description="Luciferase-like" evidence="3">
    <location>
        <begin position="36"/>
        <end position="325"/>
    </location>
</feature>
<gene>
    <name evidence="4" type="ORF">GOHSU_04_00530</name>
</gene>
<evidence type="ECO:0000259" key="3">
    <source>
        <dbReference type="Pfam" id="PF00296"/>
    </source>
</evidence>
<dbReference type="Proteomes" id="UP000053405">
    <property type="component" value="Unassembled WGS sequence"/>
</dbReference>
<dbReference type="Gene3D" id="3.20.20.30">
    <property type="entry name" value="Luciferase-like domain"/>
    <property type="match status" value="1"/>
</dbReference>
<organism evidence="4 5">
    <name type="scientific">Gordonia hirsuta DSM 44140 = NBRC 16056</name>
    <dbReference type="NCBI Taxonomy" id="1121927"/>
    <lineage>
        <taxon>Bacteria</taxon>
        <taxon>Bacillati</taxon>
        <taxon>Actinomycetota</taxon>
        <taxon>Actinomycetes</taxon>
        <taxon>Mycobacteriales</taxon>
        <taxon>Gordoniaceae</taxon>
        <taxon>Gordonia</taxon>
    </lineage>
</organism>
<dbReference type="OrthoDB" id="9780518at2"/>
<dbReference type="PANTHER" id="PTHR30137:SF6">
    <property type="entry name" value="LUCIFERASE-LIKE MONOOXYGENASE"/>
    <property type="match status" value="1"/>
</dbReference>
<evidence type="ECO:0000313" key="5">
    <source>
        <dbReference type="Proteomes" id="UP000053405"/>
    </source>
</evidence>
<evidence type="ECO:0000313" key="4">
    <source>
        <dbReference type="EMBL" id="GAC56184.1"/>
    </source>
</evidence>
<dbReference type="Pfam" id="PF00296">
    <property type="entry name" value="Bac_luciferase"/>
    <property type="match status" value="1"/>
</dbReference>
<reference evidence="4 5" key="1">
    <citation type="submission" date="2012-12" db="EMBL/GenBank/DDBJ databases">
        <title>Whole genome shotgun sequence of Gordonia hirsuta NBRC 16056.</title>
        <authorList>
            <person name="Isaki-Nakamura S."/>
            <person name="Hosoyama A."/>
            <person name="Tsuchikane K."/>
            <person name="Katsumata H."/>
            <person name="Baba S."/>
            <person name="Yamazaki S."/>
            <person name="Fujita N."/>
        </authorList>
    </citation>
    <scope>NUCLEOTIDE SEQUENCE [LARGE SCALE GENOMIC DNA]</scope>
    <source>
        <strain evidence="4 5">NBRC 16056</strain>
    </source>
</reference>
<evidence type="ECO:0000256" key="1">
    <source>
        <dbReference type="ARBA" id="ARBA00007789"/>
    </source>
</evidence>
<name>L7L5G7_9ACTN</name>
<keyword evidence="5" id="KW-1185">Reference proteome</keyword>